<comment type="caution">
    <text evidence="2">The sequence shown here is derived from an EMBL/GenBank/DDBJ whole genome shotgun (WGS) entry which is preliminary data.</text>
</comment>
<evidence type="ECO:0000313" key="2">
    <source>
        <dbReference type="EMBL" id="OGC83228.1"/>
    </source>
</evidence>
<name>A0A1F4XNP9_9BACT</name>
<proteinExistence type="predicted"/>
<organism evidence="2 3">
    <name type="scientific">Candidatus Adlerbacteria bacterium RIFCSPHIGHO2_02_FULL_52_17</name>
    <dbReference type="NCBI Taxonomy" id="1797240"/>
    <lineage>
        <taxon>Bacteria</taxon>
        <taxon>Candidatus Adleribacteriota</taxon>
    </lineage>
</organism>
<dbReference type="Proteomes" id="UP000177564">
    <property type="component" value="Unassembled WGS sequence"/>
</dbReference>
<gene>
    <name evidence="2" type="ORF">A3D68_02040</name>
</gene>
<protein>
    <submittedName>
        <fullName evidence="2">Uncharacterized protein</fullName>
    </submittedName>
</protein>
<dbReference type="EMBL" id="MEWU01000026">
    <property type="protein sequence ID" value="OGC83228.1"/>
    <property type="molecule type" value="Genomic_DNA"/>
</dbReference>
<dbReference type="AlphaFoldDB" id="A0A1F4XNP9"/>
<sequence>MIMSQSNALVVSPKSVIAEIVERLAALKPEQFIEPDMQPDADYRAVGEASDDIKLLFTLRSMACNEHNALGKPIATTVEKIHQEMKRAKTNKDKVEALQAIVALEDDLETLRLVAEMARKRSFHDIVDKIFWLELRRQYRELYDKPCVSVRKNWTVGWCEKDETEELGGFLGTFDDRPEMPDDFLEFLRSQTR</sequence>
<feature type="coiled-coil region" evidence="1">
    <location>
        <begin position="78"/>
        <end position="121"/>
    </location>
</feature>
<evidence type="ECO:0000256" key="1">
    <source>
        <dbReference type="SAM" id="Coils"/>
    </source>
</evidence>
<keyword evidence="1" id="KW-0175">Coiled coil</keyword>
<evidence type="ECO:0000313" key="3">
    <source>
        <dbReference type="Proteomes" id="UP000177564"/>
    </source>
</evidence>
<accession>A0A1F4XNP9</accession>
<reference evidence="2 3" key="1">
    <citation type="journal article" date="2016" name="Nat. Commun.">
        <title>Thousands of microbial genomes shed light on interconnected biogeochemical processes in an aquifer system.</title>
        <authorList>
            <person name="Anantharaman K."/>
            <person name="Brown C.T."/>
            <person name="Hug L.A."/>
            <person name="Sharon I."/>
            <person name="Castelle C.J."/>
            <person name="Probst A.J."/>
            <person name="Thomas B.C."/>
            <person name="Singh A."/>
            <person name="Wilkins M.J."/>
            <person name="Karaoz U."/>
            <person name="Brodie E.L."/>
            <person name="Williams K.H."/>
            <person name="Hubbard S.S."/>
            <person name="Banfield J.F."/>
        </authorList>
    </citation>
    <scope>NUCLEOTIDE SEQUENCE [LARGE SCALE GENOMIC DNA]</scope>
</reference>